<evidence type="ECO:0000313" key="2">
    <source>
        <dbReference type="Proteomes" id="UP000095283"/>
    </source>
</evidence>
<dbReference type="Proteomes" id="UP000095283">
    <property type="component" value="Unplaced"/>
</dbReference>
<reference evidence="3" key="1">
    <citation type="submission" date="2016-11" db="UniProtKB">
        <authorList>
            <consortium name="WormBaseParasite"/>
        </authorList>
    </citation>
    <scope>IDENTIFICATION</scope>
</reference>
<feature type="region of interest" description="Disordered" evidence="1">
    <location>
        <begin position="55"/>
        <end position="77"/>
    </location>
</feature>
<dbReference type="WBParaSite" id="Hba_09766">
    <property type="protein sequence ID" value="Hba_09766"/>
    <property type="gene ID" value="Hba_09766"/>
</dbReference>
<name>A0A1I7WX74_HETBA</name>
<organism evidence="2 3">
    <name type="scientific">Heterorhabditis bacteriophora</name>
    <name type="common">Entomopathogenic nematode worm</name>
    <dbReference type="NCBI Taxonomy" id="37862"/>
    <lineage>
        <taxon>Eukaryota</taxon>
        <taxon>Metazoa</taxon>
        <taxon>Ecdysozoa</taxon>
        <taxon>Nematoda</taxon>
        <taxon>Chromadorea</taxon>
        <taxon>Rhabditida</taxon>
        <taxon>Rhabditina</taxon>
        <taxon>Rhabditomorpha</taxon>
        <taxon>Strongyloidea</taxon>
        <taxon>Heterorhabditidae</taxon>
        <taxon>Heterorhabditis</taxon>
    </lineage>
</organism>
<evidence type="ECO:0000256" key="1">
    <source>
        <dbReference type="SAM" id="MobiDB-lite"/>
    </source>
</evidence>
<protein>
    <submittedName>
        <fullName evidence="3">C2H2-type domain-containing protein</fullName>
    </submittedName>
</protein>
<sequence length="170" mass="19198">MKVFSSRGRLLWHIVEDHSEQNLLLCDQCGRRFGDRDQIREHDCLLTDRPSSAGADRITATSPDADRGSVPTSSGPSFSLVERARTPVPTVNLFNEMFPSKPHVDLPMGPLFPLPMPQFAHGPHHPPPCWSFKLYFILILILIIMRASLQMQDLSTIIFDLLVLIILPIF</sequence>
<evidence type="ECO:0000313" key="3">
    <source>
        <dbReference type="WBParaSite" id="Hba_09766"/>
    </source>
</evidence>
<dbReference type="AlphaFoldDB" id="A0A1I7WX74"/>
<accession>A0A1I7WX74</accession>
<proteinExistence type="predicted"/>
<keyword evidence="2" id="KW-1185">Reference proteome</keyword>